<gene>
    <name evidence="1" type="ORF">DUNSADRAFT_5343</name>
</gene>
<name>A0ABQ7GQH7_DUNSA</name>
<dbReference type="EMBL" id="MU069640">
    <property type="protein sequence ID" value="KAF5836852.1"/>
    <property type="molecule type" value="Genomic_DNA"/>
</dbReference>
<dbReference type="Proteomes" id="UP000815325">
    <property type="component" value="Unassembled WGS sequence"/>
</dbReference>
<reference evidence="1" key="1">
    <citation type="submission" date="2017-08" db="EMBL/GenBank/DDBJ databases">
        <authorList>
            <person name="Polle J.E."/>
            <person name="Barry K."/>
            <person name="Cushman J."/>
            <person name="Schmutz J."/>
            <person name="Tran D."/>
            <person name="Hathwaick L.T."/>
            <person name="Yim W.C."/>
            <person name="Jenkins J."/>
            <person name="Mckie-Krisberg Z.M."/>
            <person name="Prochnik S."/>
            <person name="Lindquist E."/>
            <person name="Dockter R.B."/>
            <person name="Adam C."/>
            <person name="Molina H."/>
            <person name="Bunkerborg J."/>
            <person name="Jin E."/>
            <person name="Buchheim M."/>
            <person name="Magnuson J."/>
        </authorList>
    </citation>
    <scope>NUCLEOTIDE SEQUENCE</scope>
    <source>
        <strain evidence="1">CCAP 19/18</strain>
    </source>
</reference>
<dbReference type="EMBL" id="MU069640">
    <property type="protein sequence ID" value="KAF5836851.1"/>
    <property type="molecule type" value="Genomic_DNA"/>
</dbReference>
<evidence type="ECO:0000313" key="2">
    <source>
        <dbReference type="Proteomes" id="UP000815325"/>
    </source>
</evidence>
<sequence>MSLAAQGQALGALTGPAAAGSAIAVALDALHIHSTTETGCSTATMSLIKHAERNGLHFLDDMERDVCNGKHLDARQAATLQRLVTAARNTLQTLHRAEDDSGKWCSRVLHDAPCSSSPFFVFSVSENCIGILGTGVCTRAHMVKMFLIQGPRMSMQLCSCLRGLQPGLLTLRREPSQRNVTPSCGIAT</sequence>
<keyword evidence="2" id="KW-1185">Reference proteome</keyword>
<proteinExistence type="predicted"/>
<reference evidence="1" key="2">
    <citation type="submission" date="2020-06" db="EMBL/GenBank/DDBJ databases">
        <authorList>
            <consortium name="DOE Joint Genome Institute"/>
            <person name="Calhoun S."/>
            <person name="Polle J.E."/>
            <person name="Mckie-Krisberg Z."/>
            <person name="Prochnik S."/>
            <person name="Neofotis P."/>
            <person name="Yim W.C."/>
            <person name="Hathwaik L.T."/>
            <person name="Jenkins J."/>
            <person name="Molina H."/>
            <person name="Bunkenborg J."/>
            <person name="Grigoriev I.V."/>
            <person name="Barry K."/>
            <person name="Schmutz J."/>
            <person name="Jin E."/>
            <person name="Cushman J.C."/>
            <person name="Magnuson J.K."/>
        </authorList>
    </citation>
    <scope>NUCLEOTIDE SEQUENCE</scope>
    <source>
        <strain evidence="1">CCAP 19/18</strain>
    </source>
</reference>
<evidence type="ECO:0000313" key="1">
    <source>
        <dbReference type="EMBL" id="KAF5836852.1"/>
    </source>
</evidence>
<organism evidence="1 2">
    <name type="scientific">Dunaliella salina</name>
    <name type="common">Green alga</name>
    <name type="synonym">Protococcus salinus</name>
    <dbReference type="NCBI Taxonomy" id="3046"/>
    <lineage>
        <taxon>Eukaryota</taxon>
        <taxon>Viridiplantae</taxon>
        <taxon>Chlorophyta</taxon>
        <taxon>core chlorophytes</taxon>
        <taxon>Chlorophyceae</taxon>
        <taxon>CS clade</taxon>
        <taxon>Chlamydomonadales</taxon>
        <taxon>Dunaliellaceae</taxon>
        <taxon>Dunaliella</taxon>
    </lineage>
</organism>
<accession>A0ABQ7GQH7</accession>
<protein>
    <submittedName>
        <fullName evidence="1">Uncharacterized protein</fullName>
    </submittedName>
</protein>
<comment type="caution">
    <text evidence="1">The sequence shown here is derived from an EMBL/GenBank/DDBJ whole genome shotgun (WGS) entry which is preliminary data.</text>
</comment>